<feature type="region of interest" description="Disordered" evidence="1">
    <location>
        <begin position="294"/>
        <end position="428"/>
    </location>
</feature>
<dbReference type="EMBL" id="KV425897">
    <property type="protein sequence ID" value="KZW00883.1"/>
    <property type="molecule type" value="Genomic_DNA"/>
</dbReference>
<accession>A0A165NKV2</accession>
<reference evidence="2 3" key="1">
    <citation type="journal article" date="2016" name="Mol. Biol. Evol.">
        <title>Comparative Genomics of Early-Diverging Mushroom-Forming Fungi Provides Insights into the Origins of Lignocellulose Decay Capabilities.</title>
        <authorList>
            <person name="Nagy L.G."/>
            <person name="Riley R."/>
            <person name="Tritt A."/>
            <person name="Adam C."/>
            <person name="Daum C."/>
            <person name="Floudas D."/>
            <person name="Sun H."/>
            <person name="Yadav J.S."/>
            <person name="Pangilinan J."/>
            <person name="Larsson K.H."/>
            <person name="Matsuura K."/>
            <person name="Barry K."/>
            <person name="Labutti K."/>
            <person name="Kuo R."/>
            <person name="Ohm R.A."/>
            <person name="Bhattacharya S.S."/>
            <person name="Shirouzu T."/>
            <person name="Yoshinaga Y."/>
            <person name="Martin F.M."/>
            <person name="Grigoriev I.V."/>
            <person name="Hibbett D.S."/>
        </authorList>
    </citation>
    <scope>NUCLEOTIDE SEQUENCE [LARGE SCALE GENOMIC DNA]</scope>
    <source>
        <strain evidence="2 3">HHB12029</strain>
    </source>
</reference>
<sequence>MDEHLETSWCPVCDKLIQPQRFTVELDNDGKPVPQPTQPAPTAVATRNPSPSGSARNAAAAARGKRPTRTNTGAHGLVHGTGRVKPGGGLRRDSSDALAVPAAPVRTTRSAVALPPPPPPSPESLRPATFPPKVRTLISQAQTPLYCSERCRLIDAERRACAHTSGVVIAPRQSQTQSSALHDSPVSYDRMLQPPTHTATRRSSDSSNGTDVSSLFDRAPTRSSLTDLDEDEIPSIKSPKKPADLLGSDTTSKIREALFEWRTKQPKAPYGEPQERVAPGWRANETQWRKIVYGDFDPKPRPQMPSREPTPPATPSPQPVDPAHLSPFDRLPTLASMSAPDPHAAQRELLSKMKFVRTPSTTALPTSCSASSASRSRVSISSMASPPPFTTSFSFRSQSSNGRSRDSQDEDDSGNDSEEEFIQANIKRASYPGVKRGRDALTRAVEEKQREKLKEEYAAAHLAQVERECEETRELRERGVKPQSLQERILLQGPIMGRRAAGMSAATSAAQHSWSYEDLPRHIPLYPMPGVTKPRVEKRIEQVRDDQTGEVRELEVEVAVAEPLKRLFLFPNASSSPRRHSALALSS</sequence>
<feature type="compositionally biased region" description="Polar residues" evidence="1">
    <location>
        <begin position="172"/>
        <end position="181"/>
    </location>
</feature>
<proteinExistence type="predicted"/>
<feature type="compositionally biased region" description="Pro residues" evidence="1">
    <location>
        <begin position="308"/>
        <end position="320"/>
    </location>
</feature>
<evidence type="ECO:0000256" key="1">
    <source>
        <dbReference type="SAM" id="MobiDB-lite"/>
    </source>
</evidence>
<feature type="compositionally biased region" description="Low complexity" evidence="1">
    <location>
        <begin position="358"/>
        <end position="402"/>
    </location>
</feature>
<organism evidence="2 3">
    <name type="scientific">Exidia glandulosa HHB12029</name>
    <dbReference type="NCBI Taxonomy" id="1314781"/>
    <lineage>
        <taxon>Eukaryota</taxon>
        <taxon>Fungi</taxon>
        <taxon>Dikarya</taxon>
        <taxon>Basidiomycota</taxon>
        <taxon>Agaricomycotina</taxon>
        <taxon>Agaricomycetes</taxon>
        <taxon>Auriculariales</taxon>
        <taxon>Exidiaceae</taxon>
        <taxon>Exidia</taxon>
    </lineage>
</organism>
<feature type="compositionally biased region" description="Low complexity" evidence="1">
    <location>
        <begin position="205"/>
        <end position="214"/>
    </location>
</feature>
<evidence type="ECO:0000313" key="2">
    <source>
        <dbReference type="EMBL" id="KZW00883.1"/>
    </source>
</evidence>
<feature type="compositionally biased region" description="Acidic residues" evidence="1">
    <location>
        <begin position="408"/>
        <end position="421"/>
    </location>
</feature>
<dbReference type="AlphaFoldDB" id="A0A165NKV2"/>
<gene>
    <name evidence="2" type="ORF">EXIGLDRAFT_745327</name>
</gene>
<feature type="region of interest" description="Disordered" evidence="1">
    <location>
        <begin position="25"/>
        <end position="129"/>
    </location>
</feature>
<dbReference type="Proteomes" id="UP000077266">
    <property type="component" value="Unassembled WGS sequence"/>
</dbReference>
<dbReference type="OrthoDB" id="3365472at2759"/>
<keyword evidence="3" id="KW-1185">Reference proteome</keyword>
<dbReference type="InParanoid" id="A0A165NKV2"/>
<protein>
    <submittedName>
        <fullName evidence="2">Uncharacterized protein</fullName>
    </submittedName>
</protein>
<name>A0A165NKV2_EXIGL</name>
<feature type="region of interest" description="Disordered" evidence="1">
    <location>
        <begin position="172"/>
        <end position="249"/>
    </location>
</feature>
<evidence type="ECO:0000313" key="3">
    <source>
        <dbReference type="Proteomes" id="UP000077266"/>
    </source>
</evidence>
<feature type="compositionally biased region" description="Low complexity" evidence="1">
    <location>
        <begin position="40"/>
        <end position="62"/>
    </location>
</feature>